<proteinExistence type="predicted"/>
<comment type="caution">
    <text evidence="1">The sequence shown here is derived from an EMBL/GenBank/DDBJ whole genome shotgun (WGS) entry which is preliminary data.</text>
</comment>
<dbReference type="InterPro" id="IPR036583">
    <property type="entry name" value="23S_rRNA_IVS_sf"/>
</dbReference>
<dbReference type="SUPFAM" id="SSF158446">
    <property type="entry name" value="IVS-encoded protein-like"/>
    <property type="match status" value="1"/>
</dbReference>
<protein>
    <submittedName>
        <fullName evidence="1">Four helix bundle protein</fullName>
    </submittedName>
</protein>
<keyword evidence="2" id="KW-1185">Reference proteome</keyword>
<evidence type="ECO:0000313" key="2">
    <source>
        <dbReference type="Proteomes" id="UP000307999"/>
    </source>
</evidence>
<dbReference type="NCBIfam" id="NF008912">
    <property type="entry name" value="PRK12275.1-6"/>
    <property type="match status" value="1"/>
</dbReference>
<dbReference type="RefSeq" id="WP_136735163.1">
    <property type="nucleotide sequence ID" value="NZ_SWDB01000010.1"/>
</dbReference>
<dbReference type="PANTHER" id="PTHR38471:SF2">
    <property type="entry name" value="FOUR HELIX BUNDLE PROTEIN"/>
    <property type="match status" value="1"/>
</dbReference>
<dbReference type="NCBIfam" id="TIGR02436">
    <property type="entry name" value="four helix bundle protein"/>
    <property type="match status" value="1"/>
</dbReference>
<accession>A0A4U1B6K8</accession>
<dbReference type="PANTHER" id="PTHR38471">
    <property type="entry name" value="FOUR HELIX BUNDLE PROTEIN"/>
    <property type="match status" value="1"/>
</dbReference>
<evidence type="ECO:0000313" key="1">
    <source>
        <dbReference type="EMBL" id="TKB46155.1"/>
    </source>
</evidence>
<organism evidence="1 2">
    <name type="scientific">Thalassotalea mangrovi</name>
    <dbReference type="NCBI Taxonomy" id="2572245"/>
    <lineage>
        <taxon>Bacteria</taxon>
        <taxon>Pseudomonadati</taxon>
        <taxon>Pseudomonadota</taxon>
        <taxon>Gammaproteobacteria</taxon>
        <taxon>Alteromonadales</taxon>
        <taxon>Colwelliaceae</taxon>
        <taxon>Thalassotalea</taxon>
    </lineage>
</organism>
<dbReference type="OrthoDB" id="160990at2"/>
<dbReference type="Pfam" id="PF05635">
    <property type="entry name" value="23S_rRNA_IVP"/>
    <property type="match status" value="1"/>
</dbReference>
<dbReference type="CDD" id="cd16377">
    <property type="entry name" value="23S_rRNA_IVP_like"/>
    <property type="match status" value="1"/>
</dbReference>
<name>A0A4U1B6K8_9GAMM</name>
<dbReference type="EMBL" id="SWDB01000010">
    <property type="protein sequence ID" value="TKB46155.1"/>
    <property type="molecule type" value="Genomic_DNA"/>
</dbReference>
<gene>
    <name evidence="1" type="ORF">E8M12_05880</name>
</gene>
<dbReference type="Proteomes" id="UP000307999">
    <property type="component" value="Unassembled WGS sequence"/>
</dbReference>
<sequence length="113" mass="13134">MYYQKLAIWQRSFELSVAMYQYAEQIKDYGFRNQITRSALSVPSNISEGMERQSEQEKHRFLSIAKASLGEFKTQLMIGERSGLLNREFAKAKIKEAEEIARMIAAMMRTLSK</sequence>
<reference evidence="1 2" key="1">
    <citation type="submission" date="2019-04" db="EMBL/GenBank/DDBJ databases">
        <title>Thalassotalea guangxiensis sp. nov., isolated from sediment of the coastal wetland.</title>
        <authorList>
            <person name="Zheng S."/>
            <person name="Zhang D."/>
        </authorList>
    </citation>
    <scope>NUCLEOTIDE SEQUENCE [LARGE SCALE GENOMIC DNA]</scope>
    <source>
        <strain evidence="1 2">ZS-4</strain>
    </source>
</reference>
<dbReference type="AlphaFoldDB" id="A0A4U1B6K8"/>
<dbReference type="Gene3D" id="1.20.1440.60">
    <property type="entry name" value="23S rRNA-intervening sequence"/>
    <property type="match status" value="1"/>
</dbReference>
<dbReference type="InterPro" id="IPR012657">
    <property type="entry name" value="23S_rRNA-intervening_sequence"/>
</dbReference>